<dbReference type="Proteomes" id="UP001055811">
    <property type="component" value="Linkage Group LG05"/>
</dbReference>
<reference evidence="2" key="1">
    <citation type="journal article" date="2022" name="Mol. Ecol. Resour.">
        <title>The genomes of chicory, endive, great burdock and yacon provide insights into Asteraceae palaeo-polyploidization history and plant inulin production.</title>
        <authorList>
            <person name="Fan W."/>
            <person name="Wang S."/>
            <person name="Wang H."/>
            <person name="Wang A."/>
            <person name="Jiang F."/>
            <person name="Liu H."/>
            <person name="Zhao H."/>
            <person name="Xu D."/>
            <person name="Zhang Y."/>
        </authorList>
    </citation>
    <scope>NUCLEOTIDE SEQUENCE [LARGE SCALE GENOMIC DNA]</scope>
    <source>
        <strain evidence="2">cv. Punajuju</strain>
    </source>
</reference>
<evidence type="ECO:0000313" key="2">
    <source>
        <dbReference type="Proteomes" id="UP001055811"/>
    </source>
</evidence>
<name>A0ACB9CQJ2_CICIN</name>
<reference evidence="1 2" key="2">
    <citation type="journal article" date="2022" name="Mol. Ecol. Resour.">
        <title>The genomes of chicory, endive, great burdock and yacon provide insights into Asteraceae paleo-polyploidization history and plant inulin production.</title>
        <authorList>
            <person name="Fan W."/>
            <person name="Wang S."/>
            <person name="Wang H."/>
            <person name="Wang A."/>
            <person name="Jiang F."/>
            <person name="Liu H."/>
            <person name="Zhao H."/>
            <person name="Xu D."/>
            <person name="Zhang Y."/>
        </authorList>
    </citation>
    <scope>NUCLEOTIDE SEQUENCE [LARGE SCALE GENOMIC DNA]</scope>
    <source>
        <strain evidence="2">cv. Punajuju</strain>
        <tissue evidence="1">Leaves</tissue>
    </source>
</reference>
<dbReference type="EMBL" id="CM042013">
    <property type="protein sequence ID" value="KAI3736531.1"/>
    <property type="molecule type" value="Genomic_DNA"/>
</dbReference>
<proteinExistence type="predicted"/>
<accession>A0ACB9CQJ2</accession>
<comment type="caution">
    <text evidence="1">The sequence shown here is derived from an EMBL/GenBank/DDBJ whole genome shotgun (WGS) entry which is preliminary data.</text>
</comment>
<evidence type="ECO:0000313" key="1">
    <source>
        <dbReference type="EMBL" id="KAI3736531.1"/>
    </source>
</evidence>
<organism evidence="1 2">
    <name type="scientific">Cichorium intybus</name>
    <name type="common">Chicory</name>
    <dbReference type="NCBI Taxonomy" id="13427"/>
    <lineage>
        <taxon>Eukaryota</taxon>
        <taxon>Viridiplantae</taxon>
        <taxon>Streptophyta</taxon>
        <taxon>Embryophyta</taxon>
        <taxon>Tracheophyta</taxon>
        <taxon>Spermatophyta</taxon>
        <taxon>Magnoliopsida</taxon>
        <taxon>eudicotyledons</taxon>
        <taxon>Gunneridae</taxon>
        <taxon>Pentapetalae</taxon>
        <taxon>asterids</taxon>
        <taxon>campanulids</taxon>
        <taxon>Asterales</taxon>
        <taxon>Asteraceae</taxon>
        <taxon>Cichorioideae</taxon>
        <taxon>Cichorieae</taxon>
        <taxon>Cichoriinae</taxon>
        <taxon>Cichorium</taxon>
    </lineage>
</organism>
<keyword evidence="2" id="KW-1185">Reference proteome</keyword>
<protein>
    <submittedName>
        <fullName evidence="1">Uncharacterized protein</fullName>
    </submittedName>
</protein>
<sequence length="96" mass="10239">MMAAFKGGRRAAETGLQIGSGFQKDGSGCLQIGTVNGRKRVIEEEGKRGEPVARAEAADGGRCAGRRRVIEEEEEKGTKCDVVDVDVDVEIDGFLV</sequence>
<gene>
    <name evidence="1" type="ORF">L2E82_26360</name>
</gene>